<evidence type="ECO:0000313" key="3">
    <source>
        <dbReference type="Proteomes" id="UP000321570"/>
    </source>
</evidence>
<dbReference type="Proteomes" id="UP000321570">
    <property type="component" value="Unassembled WGS sequence"/>
</dbReference>
<evidence type="ECO:0000256" key="1">
    <source>
        <dbReference type="SAM" id="MobiDB-lite"/>
    </source>
</evidence>
<name>A0A564YAY6_HYMDI</name>
<dbReference type="EMBL" id="CABIJS010000123">
    <property type="protein sequence ID" value="VUZ44431.1"/>
    <property type="molecule type" value="Genomic_DNA"/>
</dbReference>
<organism evidence="2 3">
    <name type="scientific">Hymenolepis diminuta</name>
    <name type="common">Rat tapeworm</name>
    <dbReference type="NCBI Taxonomy" id="6216"/>
    <lineage>
        <taxon>Eukaryota</taxon>
        <taxon>Metazoa</taxon>
        <taxon>Spiralia</taxon>
        <taxon>Lophotrochozoa</taxon>
        <taxon>Platyhelminthes</taxon>
        <taxon>Cestoda</taxon>
        <taxon>Eucestoda</taxon>
        <taxon>Cyclophyllidea</taxon>
        <taxon>Hymenolepididae</taxon>
        <taxon>Hymenolepis</taxon>
    </lineage>
</organism>
<reference evidence="2 3" key="1">
    <citation type="submission" date="2019-07" db="EMBL/GenBank/DDBJ databases">
        <authorList>
            <person name="Jastrzebski P J."/>
            <person name="Paukszto L."/>
            <person name="Jastrzebski P J."/>
        </authorList>
    </citation>
    <scope>NUCLEOTIDE SEQUENCE [LARGE SCALE GENOMIC DNA]</scope>
    <source>
        <strain evidence="2 3">WMS-il1</strain>
    </source>
</reference>
<gene>
    <name evidence="2" type="ORF">WMSIL1_LOCUS4494</name>
</gene>
<feature type="compositionally biased region" description="Basic and acidic residues" evidence="1">
    <location>
        <begin position="37"/>
        <end position="51"/>
    </location>
</feature>
<keyword evidence="3" id="KW-1185">Reference proteome</keyword>
<proteinExistence type="predicted"/>
<dbReference type="AlphaFoldDB" id="A0A564YAY6"/>
<protein>
    <submittedName>
        <fullName evidence="2">Uncharacterized protein</fullName>
    </submittedName>
</protein>
<sequence>MEKHDIIVLIKAKRGNLKIERFLNVAKVGKELLNEKNGDELATTRKGKQEPCQRSADSQRLNLSDGCMVR</sequence>
<feature type="region of interest" description="Disordered" evidence="1">
    <location>
        <begin position="37"/>
        <end position="70"/>
    </location>
</feature>
<accession>A0A564YAY6</accession>
<evidence type="ECO:0000313" key="2">
    <source>
        <dbReference type="EMBL" id="VUZ44431.1"/>
    </source>
</evidence>